<feature type="region of interest" description="Disordered" evidence="3">
    <location>
        <begin position="229"/>
        <end position="275"/>
    </location>
</feature>
<evidence type="ECO:0000256" key="3">
    <source>
        <dbReference type="SAM" id="MobiDB-lite"/>
    </source>
</evidence>
<feature type="compositionally biased region" description="Low complexity" evidence="3">
    <location>
        <begin position="261"/>
        <end position="275"/>
    </location>
</feature>
<evidence type="ECO:0000313" key="5">
    <source>
        <dbReference type="EMBL" id="SFD38563.1"/>
    </source>
</evidence>
<evidence type="ECO:0000256" key="1">
    <source>
        <dbReference type="ARBA" id="ARBA00001966"/>
    </source>
</evidence>
<keyword evidence="2" id="KW-0411">Iron-sulfur</keyword>
<dbReference type="Gene3D" id="3.20.20.20">
    <property type="entry name" value="Dihydropteroate synthase-like"/>
    <property type="match status" value="1"/>
</dbReference>
<dbReference type="STRING" id="910347.SAMN05421773_11453"/>
<dbReference type="GO" id="GO:0019288">
    <property type="term" value="P:isopentenyl diphosphate biosynthetic process, methylerythritol 4-phosphate pathway"/>
    <property type="evidence" value="ECO:0007669"/>
    <property type="project" value="TreeGrafter"/>
</dbReference>
<sequence length="275" mass="28285">MSVDPGMPARPATARRPSRRVVAGPVPVGGGAPVSVQSMTTTSTADVGATLRQTAELSAAGCRIVRVAVSSQDDADALPEIARRPRIPVIADVHFQPRHVFAAIEAGCAAVRVDPGDIRRSDDRVKDIARAAAYAGVPARTGVNAGSLDERLLRRHGRATPAALVESALRERSLCEGHGFTGLKISVKHHDPVVAVEAYRRPAAECGHPLRPGGTEAGPLLPRIVDTPIEEALRPAEDPGGAARTPEGAGAGGPGGPGRPAPRAAAPAVPQEAGR</sequence>
<keyword evidence="2" id="KW-0479">Metal-binding</keyword>
<feature type="domain" description="IspG TIM-barrel" evidence="4">
    <location>
        <begin position="19"/>
        <end position="225"/>
    </location>
</feature>
<feature type="compositionally biased region" description="Gly residues" evidence="3">
    <location>
        <begin position="249"/>
        <end position="258"/>
    </location>
</feature>
<evidence type="ECO:0000313" key="6">
    <source>
        <dbReference type="Proteomes" id="UP000199207"/>
    </source>
</evidence>
<feature type="region of interest" description="Disordered" evidence="3">
    <location>
        <begin position="1"/>
        <end position="36"/>
    </location>
</feature>
<keyword evidence="2" id="KW-0004">4Fe-4S</keyword>
<dbReference type="EMBL" id="FOLM01000014">
    <property type="protein sequence ID" value="SFD38563.1"/>
    <property type="molecule type" value="Genomic_DNA"/>
</dbReference>
<protein>
    <submittedName>
        <fullName evidence="5">(E)-4-hydroxy-3-methylbut-2-enyl-diphosphate synthase</fullName>
    </submittedName>
</protein>
<feature type="compositionally biased region" description="Low complexity" evidence="3">
    <location>
        <begin position="9"/>
        <end position="26"/>
    </location>
</feature>
<name>A0A1I1S444_9ACTN</name>
<dbReference type="GO" id="GO:0051539">
    <property type="term" value="F:4 iron, 4 sulfur cluster binding"/>
    <property type="evidence" value="ECO:0007669"/>
    <property type="project" value="UniProtKB-KW"/>
</dbReference>
<keyword evidence="6" id="KW-1185">Reference proteome</keyword>
<dbReference type="SUPFAM" id="SSF51412">
    <property type="entry name" value="Inosine monophosphate dehydrogenase (IMPDH)"/>
    <property type="match status" value="1"/>
</dbReference>
<dbReference type="InterPro" id="IPR011005">
    <property type="entry name" value="Dihydropteroate_synth-like_sf"/>
</dbReference>
<dbReference type="Pfam" id="PF04551">
    <property type="entry name" value="GcpE"/>
    <property type="match status" value="1"/>
</dbReference>
<proteinExistence type="predicted"/>
<evidence type="ECO:0000256" key="2">
    <source>
        <dbReference type="ARBA" id="ARBA00022485"/>
    </source>
</evidence>
<dbReference type="Proteomes" id="UP000199207">
    <property type="component" value="Unassembled WGS sequence"/>
</dbReference>
<comment type="cofactor">
    <cofactor evidence="1">
        <name>[4Fe-4S] cluster</name>
        <dbReference type="ChEBI" id="CHEBI:49883"/>
    </cofactor>
</comment>
<dbReference type="InterPro" id="IPR004588">
    <property type="entry name" value="IspG_bac-typ"/>
</dbReference>
<feature type="compositionally biased region" description="Low complexity" evidence="3">
    <location>
        <begin position="239"/>
        <end position="248"/>
    </location>
</feature>
<gene>
    <name evidence="5" type="ORF">SAMN05421773_11453</name>
</gene>
<dbReference type="PANTHER" id="PTHR30454:SF0">
    <property type="entry name" value="4-HYDROXY-3-METHYLBUT-2-EN-1-YL DIPHOSPHATE SYNTHASE (FERREDOXIN), CHLOROPLASTIC"/>
    <property type="match status" value="1"/>
</dbReference>
<evidence type="ECO:0000259" key="4">
    <source>
        <dbReference type="Pfam" id="PF04551"/>
    </source>
</evidence>
<accession>A0A1I1S444</accession>
<reference evidence="5 6" key="1">
    <citation type="submission" date="2016-10" db="EMBL/GenBank/DDBJ databases">
        <authorList>
            <person name="de Groot N.N."/>
        </authorList>
    </citation>
    <scope>NUCLEOTIDE SEQUENCE [LARGE SCALE GENOMIC DNA]</scope>
    <source>
        <strain evidence="5 6">CGMCC 4.5739</strain>
    </source>
</reference>
<organism evidence="5 6">
    <name type="scientific">Streptomyces aidingensis</name>
    <dbReference type="NCBI Taxonomy" id="910347"/>
    <lineage>
        <taxon>Bacteria</taxon>
        <taxon>Bacillati</taxon>
        <taxon>Actinomycetota</taxon>
        <taxon>Actinomycetes</taxon>
        <taxon>Kitasatosporales</taxon>
        <taxon>Streptomycetaceae</taxon>
        <taxon>Streptomyces</taxon>
    </lineage>
</organism>
<dbReference type="GO" id="GO:0046429">
    <property type="term" value="F:4-hydroxy-3-methylbut-2-en-1-yl diphosphate synthase activity (ferredoxin)"/>
    <property type="evidence" value="ECO:0007669"/>
    <property type="project" value="InterPro"/>
</dbReference>
<dbReference type="PANTHER" id="PTHR30454">
    <property type="entry name" value="4-HYDROXY-3-METHYLBUT-2-EN-1-YL DIPHOSPHATE SYNTHASE"/>
    <property type="match status" value="1"/>
</dbReference>
<dbReference type="InterPro" id="IPR058578">
    <property type="entry name" value="IspG_TIM"/>
</dbReference>
<dbReference type="GO" id="GO:0016114">
    <property type="term" value="P:terpenoid biosynthetic process"/>
    <property type="evidence" value="ECO:0007669"/>
    <property type="project" value="InterPro"/>
</dbReference>
<dbReference type="AlphaFoldDB" id="A0A1I1S444"/>
<keyword evidence="2" id="KW-0408">Iron</keyword>